<organism evidence="1">
    <name type="scientific">Darwinula stevensoni</name>
    <dbReference type="NCBI Taxonomy" id="69355"/>
    <lineage>
        <taxon>Eukaryota</taxon>
        <taxon>Metazoa</taxon>
        <taxon>Ecdysozoa</taxon>
        <taxon>Arthropoda</taxon>
        <taxon>Crustacea</taxon>
        <taxon>Oligostraca</taxon>
        <taxon>Ostracoda</taxon>
        <taxon>Podocopa</taxon>
        <taxon>Podocopida</taxon>
        <taxon>Darwinulocopina</taxon>
        <taxon>Darwinuloidea</taxon>
        <taxon>Darwinulidae</taxon>
        <taxon>Darwinula</taxon>
    </lineage>
</organism>
<evidence type="ECO:0000313" key="1">
    <source>
        <dbReference type="EMBL" id="CAD7249933.1"/>
    </source>
</evidence>
<sequence length="199" mass="22767">MYGHDSEDIFDYSASSSTPMHAGDDGNLHDPLVKCTCQFGERLNNIAIPSTCRQEIRFDIRDHIQVYLGGGKALPFSEASKEYVNRYYTKVGETHHSFPSGFLLRKEELDEREGLKNITILDGKEECILEDRQELFAFLRREGKGKHVLLDEVPLTLGIQGRLDEMRLSVYWKTVRNSSPSSGERERGNTCCWMKFPSL</sequence>
<proteinExistence type="predicted"/>
<evidence type="ECO:0000313" key="2">
    <source>
        <dbReference type="Proteomes" id="UP000677054"/>
    </source>
</evidence>
<dbReference type="EMBL" id="CAJPEV010002564">
    <property type="protein sequence ID" value="CAG0897330.1"/>
    <property type="molecule type" value="Genomic_DNA"/>
</dbReference>
<dbReference type="AlphaFoldDB" id="A0A7R9A9E7"/>
<protein>
    <submittedName>
        <fullName evidence="1">Uncharacterized protein</fullName>
    </submittedName>
</protein>
<name>A0A7R9A9E7_9CRUS</name>
<reference evidence="1" key="1">
    <citation type="submission" date="2020-11" db="EMBL/GenBank/DDBJ databases">
        <authorList>
            <person name="Tran Van P."/>
        </authorList>
    </citation>
    <scope>NUCLEOTIDE SEQUENCE</scope>
</reference>
<dbReference type="OrthoDB" id="8177873at2759"/>
<gene>
    <name evidence="1" type="ORF">DSTB1V02_LOCUS9719</name>
</gene>
<keyword evidence="2" id="KW-1185">Reference proteome</keyword>
<dbReference type="EMBL" id="LR902081">
    <property type="protein sequence ID" value="CAD7249933.1"/>
    <property type="molecule type" value="Genomic_DNA"/>
</dbReference>
<dbReference type="Proteomes" id="UP000677054">
    <property type="component" value="Unassembled WGS sequence"/>
</dbReference>
<accession>A0A7R9A9E7</accession>